<dbReference type="EMBL" id="CP041690">
    <property type="protein sequence ID" value="QEE19379.1"/>
    <property type="molecule type" value="Genomic_DNA"/>
</dbReference>
<dbReference type="GO" id="GO:0006950">
    <property type="term" value="P:response to stress"/>
    <property type="evidence" value="ECO:0007669"/>
    <property type="project" value="TreeGrafter"/>
</dbReference>
<evidence type="ECO:0000256" key="3">
    <source>
        <dbReference type="ARBA" id="ARBA00023163"/>
    </source>
</evidence>
<dbReference type="Pfam" id="PF01047">
    <property type="entry name" value="MarR"/>
    <property type="match status" value="1"/>
</dbReference>
<reference evidence="4 5" key="1">
    <citation type="journal article" date="2015" name="Int. J. Syst. Evol. Microbiol.">
        <title>Youhaiella tibetensis gen. nov., sp. nov., isolated from subsurface sediment.</title>
        <authorList>
            <person name="Wang Y.X."/>
            <person name="Huang F.Q."/>
            <person name="Nogi Y."/>
            <person name="Pang S.J."/>
            <person name="Wang P.K."/>
            <person name="Lv J."/>
        </authorList>
    </citation>
    <scope>NUCLEOTIDE SEQUENCE [LARGE SCALE GENOMIC DNA]</scope>
    <source>
        <strain evidence="5">fig4</strain>
    </source>
</reference>
<dbReference type="KEGG" id="yti:FNA67_03970"/>
<dbReference type="PANTHER" id="PTHR33164:SF64">
    <property type="entry name" value="TRANSCRIPTIONAL REGULATOR SLYA"/>
    <property type="match status" value="1"/>
</dbReference>
<dbReference type="RefSeq" id="WP_082202413.1">
    <property type="nucleotide sequence ID" value="NZ_BMFM01000001.1"/>
</dbReference>
<keyword evidence="2" id="KW-0238">DNA-binding</keyword>
<dbReference type="AlphaFoldDB" id="A0A5B9DL48"/>
<evidence type="ECO:0000256" key="2">
    <source>
        <dbReference type="ARBA" id="ARBA00023125"/>
    </source>
</evidence>
<dbReference type="InterPro" id="IPR036388">
    <property type="entry name" value="WH-like_DNA-bd_sf"/>
</dbReference>
<dbReference type="GO" id="GO:0003677">
    <property type="term" value="F:DNA binding"/>
    <property type="evidence" value="ECO:0007669"/>
    <property type="project" value="UniProtKB-KW"/>
</dbReference>
<name>A0A5B9DL48_9HYPH</name>
<keyword evidence="5" id="KW-1185">Reference proteome</keyword>
<accession>A0A5B9DL48</accession>
<evidence type="ECO:0000313" key="5">
    <source>
        <dbReference type="Proteomes" id="UP000321062"/>
    </source>
</evidence>
<dbReference type="SMART" id="SM00347">
    <property type="entry name" value="HTH_MARR"/>
    <property type="match status" value="1"/>
</dbReference>
<evidence type="ECO:0000256" key="1">
    <source>
        <dbReference type="ARBA" id="ARBA00023015"/>
    </source>
</evidence>
<dbReference type="OrthoDB" id="7949807at2"/>
<gene>
    <name evidence="4" type="ORF">FNA67_03970</name>
</gene>
<dbReference type="InterPro" id="IPR000835">
    <property type="entry name" value="HTH_MarR-typ"/>
</dbReference>
<dbReference type="InterPro" id="IPR036390">
    <property type="entry name" value="WH_DNA-bd_sf"/>
</dbReference>
<sequence length="152" mass="17100">MPGTSTYAPLGYLLHDVARLMRRRFDEHARNHQLTLPQWRALAQLAHSDSLSQVTLAGLVEADPMTLSGIIDRMEAKNLVERVPDPDDNRAKLIRLTPEGRALVEQMKELAGPIRDRAMAGISDQDIEATIRTLSRIRENLNSQPVPVKEMQ</sequence>
<dbReference type="Gene3D" id="1.10.10.10">
    <property type="entry name" value="Winged helix-like DNA-binding domain superfamily/Winged helix DNA-binding domain"/>
    <property type="match status" value="1"/>
</dbReference>
<dbReference type="PROSITE" id="PS50995">
    <property type="entry name" value="HTH_MARR_2"/>
    <property type="match status" value="1"/>
</dbReference>
<keyword evidence="3" id="KW-0804">Transcription</keyword>
<organism evidence="4 5">
    <name type="scientific">Paradevosia tibetensis</name>
    <dbReference type="NCBI Taxonomy" id="1447062"/>
    <lineage>
        <taxon>Bacteria</taxon>
        <taxon>Pseudomonadati</taxon>
        <taxon>Pseudomonadota</taxon>
        <taxon>Alphaproteobacteria</taxon>
        <taxon>Hyphomicrobiales</taxon>
        <taxon>Devosiaceae</taxon>
        <taxon>Paradevosia</taxon>
    </lineage>
</organism>
<dbReference type="PANTHER" id="PTHR33164">
    <property type="entry name" value="TRANSCRIPTIONAL REGULATOR, MARR FAMILY"/>
    <property type="match status" value="1"/>
</dbReference>
<evidence type="ECO:0000313" key="4">
    <source>
        <dbReference type="EMBL" id="QEE19379.1"/>
    </source>
</evidence>
<dbReference type="PRINTS" id="PR00598">
    <property type="entry name" value="HTHMARR"/>
</dbReference>
<dbReference type="GO" id="GO:0003700">
    <property type="term" value="F:DNA-binding transcription factor activity"/>
    <property type="evidence" value="ECO:0007669"/>
    <property type="project" value="InterPro"/>
</dbReference>
<dbReference type="Proteomes" id="UP000321062">
    <property type="component" value="Chromosome"/>
</dbReference>
<keyword evidence="1" id="KW-0805">Transcription regulation</keyword>
<dbReference type="InterPro" id="IPR039422">
    <property type="entry name" value="MarR/SlyA-like"/>
</dbReference>
<dbReference type="SUPFAM" id="SSF46785">
    <property type="entry name" value="Winged helix' DNA-binding domain"/>
    <property type="match status" value="1"/>
</dbReference>
<proteinExistence type="predicted"/>
<protein>
    <submittedName>
        <fullName evidence="4">MarR family transcriptional regulator</fullName>
    </submittedName>
</protein>